<dbReference type="AlphaFoldDB" id="A0A2N5SRB0"/>
<dbReference type="Proteomes" id="UP000235388">
    <property type="component" value="Unassembled WGS sequence"/>
</dbReference>
<dbReference type="EMBL" id="PGCJ01000887">
    <property type="protein sequence ID" value="PLW15778.1"/>
    <property type="molecule type" value="Genomic_DNA"/>
</dbReference>
<protein>
    <submittedName>
        <fullName evidence="2">Uncharacterized protein</fullName>
    </submittedName>
</protein>
<sequence length="152" mass="16727">MLDSPCSTGDRAAGLDQCACQLQDHRLDPPVQSPVKHGGLSYGSPVEQGGEVLGFTREEKWDTWPGYISLETHLADVNKTSGDTNDDMEENRGKQTMTANLQDTKQSHKSELPLATQISSCNKLNSLLTACIKPLLNNSRKNNSSFVDQHRK</sequence>
<reference evidence="2 3" key="1">
    <citation type="submission" date="2017-11" db="EMBL/GenBank/DDBJ databases">
        <title>De novo assembly and phasing of dikaryotic genomes from two isolates of Puccinia coronata f. sp. avenae, the causal agent of oat crown rust.</title>
        <authorList>
            <person name="Miller M.E."/>
            <person name="Zhang Y."/>
            <person name="Omidvar V."/>
            <person name="Sperschneider J."/>
            <person name="Schwessinger B."/>
            <person name="Raley C."/>
            <person name="Palmer J.M."/>
            <person name="Garnica D."/>
            <person name="Upadhyaya N."/>
            <person name="Rathjen J."/>
            <person name="Taylor J.M."/>
            <person name="Park R.F."/>
            <person name="Dodds P.N."/>
            <person name="Hirsch C.D."/>
            <person name="Kianian S.F."/>
            <person name="Figueroa M."/>
        </authorList>
    </citation>
    <scope>NUCLEOTIDE SEQUENCE [LARGE SCALE GENOMIC DNA]</scope>
    <source>
        <strain evidence="2">12NC29</strain>
    </source>
</reference>
<evidence type="ECO:0000313" key="2">
    <source>
        <dbReference type="EMBL" id="PLW15778.1"/>
    </source>
</evidence>
<evidence type="ECO:0000313" key="3">
    <source>
        <dbReference type="Proteomes" id="UP000235388"/>
    </source>
</evidence>
<name>A0A2N5SRB0_9BASI</name>
<comment type="caution">
    <text evidence="2">The sequence shown here is derived from an EMBL/GenBank/DDBJ whole genome shotgun (WGS) entry which is preliminary data.</text>
</comment>
<accession>A0A2N5SRB0</accession>
<keyword evidence="3" id="KW-1185">Reference proteome</keyword>
<gene>
    <name evidence="2" type="ORF">PCANC_13448</name>
</gene>
<feature type="region of interest" description="Disordered" evidence="1">
    <location>
        <begin position="27"/>
        <end position="47"/>
    </location>
</feature>
<organism evidence="2 3">
    <name type="scientific">Puccinia coronata f. sp. avenae</name>
    <dbReference type="NCBI Taxonomy" id="200324"/>
    <lineage>
        <taxon>Eukaryota</taxon>
        <taxon>Fungi</taxon>
        <taxon>Dikarya</taxon>
        <taxon>Basidiomycota</taxon>
        <taxon>Pucciniomycotina</taxon>
        <taxon>Pucciniomycetes</taxon>
        <taxon>Pucciniales</taxon>
        <taxon>Pucciniaceae</taxon>
        <taxon>Puccinia</taxon>
    </lineage>
</organism>
<evidence type="ECO:0000256" key="1">
    <source>
        <dbReference type="SAM" id="MobiDB-lite"/>
    </source>
</evidence>
<proteinExistence type="predicted"/>